<name>G3HGU2_CRIGR</name>
<dbReference type="GO" id="GO:0016149">
    <property type="term" value="F:translation release factor activity, codon specific"/>
    <property type="evidence" value="ECO:0007669"/>
    <property type="project" value="Ensembl"/>
</dbReference>
<dbReference type="CTD" id="9617"/>
<reference evidence="9" key="3">
    <citation type="journal article" date="2018" name="Biotechnol. Bioeng.">
        <title>A reference genome of the Chinese hamster based on a hybrid assembly strategy.</title>
        <authorList>
            <person name="Rupp O."/>
            <person name="MacDonald M.L."/>
            <person name="Li S."/>
            <person name="Dhiman H."/>
            <person name="Polson S."/>
            <person name="Griep S."/>
            <person name="Heffner K."/>
            <person name="Hernandez I."/>
            <person name="Brinkrolf K."/>
            <person name="Jadhav V."/>
            <person name="Samoudi M."/>
            <person name="Hao H."/>
            <person name="Kingham B."/>
            <person name="Goesmann A."/>
            <person name="Betenbaugh M.J."/>
            <person name="Lewis N.E."/>
            <person name="Borth N."/>
            <person name="Lee K.H."/>
        </authorList>
    </citation>
    <scope>NUCLEOTIDE SEQUENCE [LARGE SCALE GENOMIC DNA]</scope>
    <source>
        <strain evidence="9">17A/GY</strain>
    </source>
</reference>
<evidence type="ECO:0000313" key="8">
    <source>
        <dbReference type="Proteomes" id="UP000001075"/>
    </source>
</evidence>
<gene>
    <name evidence="7 10 11 12 13" type="primary">Mtrf1</name>
    <name evidence="6" type="ORF">I79_009833</name>
</gene>
<dbReference type="Ensembl" id="ENSCGRT00001003687.1">
    <property type="protein sequence ID" value="ENSCGRP00001002702.1"/>
    <property type="gene ID" value="ENSCGRG00001003065.1"/>
</dbReference>
<dbReference type="SUPFAM" id="SSF75620">
    <property type="entry name" value="Release factor"/>
    <property type="match status" value="1"/>
</dbReference>
<dbReference type="Proteomes" id="UP000694386">
    <property type="component" value="Unplaced"/>
</dbReference>
<dbReference type="Gene3D" id="3.30.70.1660">
    <property type="match status" value="1"/>
</dbReference>
<dbReference type="STRING" id="10029.G3HGU2"/>
<dbReference type="PROSITE" id="PS00745">
    <property type="entry name" value="RF_PROK_I"/>
    <property type="match status" value="1"/>
</dbReference>
<dbReference type="InterPro" id="IPR045853">
    <property type="entry name" value="Pep_chain_release_fac_I_sf"/>
</dbReference>
<evidence type="ECO:0000313" key="12">
    <source>
        <dbReference type="RefSeq" id="XP_027245870.1"/>
    </source>
</evidence>
<dbReference type="InterPro" id="IPR005139">
    <property type="entry name" value="PCRF"/>
</dbReference>
<reference evidence="6" key="2">
    <citation type="submission" date="2011-08" db="EMBL/GenBank/DDBJ databases">
        <title>The genomic sequence of the Chinese hamster ovary CHO-K1 cell line.</title>
        <authorList>
            <person name="Xu X."/>
            <person name="Nagarajan H."/>
            <person name="Lewis N.E."/>
            <person name="Pan S."/>
            <person name="Cai Z."/>
            <person name="Liu X."/>
            <person name="Chen W."/>
            <person name="Xie M."/>
            <person name="Wang W."/>
            <person name="Hammond S."/>
            <person name="Andersen M.R."/>
            <person name="Neff N."/>
            <person name="Passarelli B."/>
            <person name="Koh W."/>
            <person name="Fan C.H."/>
            <person name="Wang J."/>
            <person name="Gui Y."/>
            <person name="Lee K.H."/>
            <person name="Betenbaugh M.J."/>
            <person name="Quake S.R."/>
            <person name="Famili I."/>
            <person name="Palsson B.O."/>
            <person name="Wang J."/>
        </authorList>
    </citation>
    <scope>NUCLEOTIDE SEQUENCE</scope>
</reference>
<dbReference type="AlphaFoldDB" id="G3HGU2"/>
<keyword evidence="3" id="KW-0648">Protein biosynthesis</keyword>
<dbReference type="Gene3D" id="3.30.160.20">
    <property type="match status" value="1"/>
</dbReference>
<evidence type="ECO:0000313" key="6">
    <source>
        <dbReference type="EMBL" id="EGW09136.1"/>
    </source>
</evidence>
<evidence type="ECO:0000256" key="3">
    <source>
        <dbReference type="ARBA" id="ARBA00022917"/>
    </source>
</evidence>
<evidence type="ECO:0000313" key="13">
    <source>
        <dbReference type="RefSeq" id="XP_027245871.1"/>
    </source>
</evidence>
<comment type="similarity">
    <text evidence="1">Belongs to the prokaryotic/mitochondrial release factor family.</text>
</comment>
<reference evidence="9" key="4">
    <citation type="journal article" date="2020" name="Biotechnol. Bioeng.">
        <title>Chromosome-scale scaffolds for the Chinese hamster reference genome assembly to facilitate the study of the CHO epigenome.</title>
        <authorList>
            <person name="Hilliard W."/>
            <person name="MacDonald M."/>
            <person name="Lee K.H."/>
        </authorList>
    </citation>
    <scope>NUCLEOTIDE SEQUENCE [LARGE SCALE GENOMIC DNA]</scope>
    <source>
        <strain evidence="9">17A/GY</strain>
    </source>
</reference>
<dbReference type="RefSeq" id="XP_007641899.1">
    <property type="nucleotide sequence ID" value="XM_007643709.4"/>
</dbReference>
<dbReference type="SMART" id="SM00937">
    <property type="entry name" value="PCRF"/>
    <property type="match status" value="1"/>
</dbReference>
<organism evidence="6 8">
    <name type="scientific">Cricetulus griseus</name>
    <name type="common">Chinese hamster</name>
    <name type="synonym">Cricetulus barabensis griseus</name>
    <dbReference type="NCBI Taxonomy" id="10029"/>
    <lineage>
        <taxon>Eukaryota</taxon>
        <taxon>Metazoa</taxon>
        <taxon>Chordata</taxon>
        <taxon>Craniata</taxon>
        <taxon>Vertebrata</taxon>
        <taxon>Euteleostomi</taxon>
        <taxon>Mammalia</taxon>
        <taxon>Eutheria</taxon>
        <taxon>Euarchontoglires</taxon>
        <taxon>Glires</taxon>
        <taxon>Rodentia</taxon>
        <taxon>Myomorpha</taxon>
        <taxon>Muroidea</taxon>
        <taxon>Cricetidae</taxon>
        <taxon>Cricetinae</taxon>
        <taxon>Cricetulus</taxon>
    </lineage>
</organism>
<dbReference type="EMBL" id="JH000361">
    <property type="protein sequence ID" value="EGW09136.1"/>
    <property type="molecule type" value="Genomic_DNA"/>
</dbReference>
<dbReference type="RefSeq" id="XP_027245870.1">
    <property type="nucleotide sequence ID" value="XM_027390069.2"/>
</dbReference>
<dbReference type="OMA" id="ECQQSRS"/>
<dbReference type="InterPro" id="IPR000352">
    <property type="entry name" value="Pep_chain_release_fac_I"/>
</dbReference>
<dbReference type="Gene3D" id="6.10.140.1950">
    <property type="match status" value="1"/>
</dbReference>
<feature type="coiled-coil region" evidence="4">
    <location>
        <begin position="114"/>
        <end position="141"/>
    </location>
</feature>
<evidence type="ECO:0000313" key="10">
    <source>
        <dbReference type="RefSeq" id="XP_027245868.1"/>
    </source>
</evidence>
<dbReference type="RefSeq" id="XP_027245868.1">
    <property type="nucleotide sequence ID" value="XM_027390067.2"/>
</dbReference>
<protein>
    <submittedName>
        <fullName evidence="7">Mitochondrial translational release factor 1</fullName>
    </submittedName>
    <submittedName>
        <fullName evidence="6 10">Peptide chain release factor 1, mitochondrial</fullName>
    </submittedName>
</protein>
<dbReference type="Proteomes" id="UP000001075">
    <property type="component" value="Unassembled WGS sequence"/>
</dbReference>
<dbReference type="RefSeq" id="XP_003503135.1">
    <property type="nucleotide sequence ID" value="XM_003503087.5"/>
</dbReference>
<dbReference type="Pfam" id="PF00472">
    <property type="entry name" value="RF-1"/>
    <property type="match status" value="1"/>
</dbReference>
<dbReference type="Pfam" id="PF03462">
    <property type="entry name" value="PCRF"/>
    <property type="match status" value="1"/>
</dbReference>
<dbReference type="PANTHER" id="PTHR43804:SF1">
    <property type="entry name" value="PEPTIDE CHAIN RELEASE FACTOR 1, MITOCHONDRIAL"/>
    <property type="match status" value="1"/>
</dbReference>
<reference evidence="8" key="1">
    <citation type="journal article" date="2011" name="Nat. Biotechnol.">
        <title>The genomic sequence of the Chinese hamster ovary (CHO)-K1 cell line.</title>
        <authorList>
            <person name="Xu X."/>
            <person name="Nagarajan H."/>
            <person name="Lewis N.E."/>
            <person name="Pan S."/>
            <person name="Cai Z."/>
            <person name="Liu X."/>
            <person name="Chen W."/>
            <person name="Xie M."/>
            <person name="Wang W."/>
            <person name="Hammond S."/>
            <person name="Andersen M.R."/>
            <person name="Neff N."/>
            <person name="Passarelli B."/>
            <person name="Koh W."/>
            <person name="Fan H.C."/>
            <person name="Wang J."/>
            <person name="Gui Y."/>
            <person name="Lee K.H."/>
            <person name="Betenbaugh M.J."/>
            <person name="Quake S.R."/>
            <person name="Famili I."/>
            <person name="Palsson B.O."/>
            <person name="Wang J."/>
        </authorList>
    </citation>
    <scope>NUCLEOTIDE SEQUENCE [LARGE SCALE GENOMIC DNA]</scope>
    <source>
        <strain evidence="8">CHO K1 cell line</strain>
    </source>
</reference>
<dbReference type="GO" id="GO:0005739">
    <property type="term" value="C:mitochondrion"/>
    <property type="evidence" value="ECO:0007669"/>
    <property type="project" value="Ensembl"/>
</dbReference>
<dbReference type="PaxDb" id="10029-XP_007617419.1"/>
<reference evidence="10 11" key="5">
    <citation type="submission" date="2025-04" db="UniProtKB">
        <authorList>
            <consortium name="RefSeq"/>
        </authorList>
    </citation>
    <scope>IDENTIFICATION</scope>
    <source>
        <strain evidence="10 11">17A/GY</strain>
        <tissue evidence="10 11">Liver</tissue>
    </source>
</reference>
<keyword evidence="9" id="KW-1185">Reference proteome</keyword>
<sequence length="443" mass="52001">MSHHLCIHLFRNPSYTRRHVFLYCQRFRQISLDTRLWDFKQNKSHVLHQVLNKSWSRSYCHQDPKMLWKHKALQKYMEGLNEEYQTLDGCLQDISGNEDSRRALCRRHAKLAPLAAIYQEIQEAEQAIEELESMCKTLHKQDEKQLQELVSEERQIIDQKINTLYSELLEQLVPKEKYDKSDVILEVTSGRTTGGDICQQFTREIFDMYQNYSYYKHWKFELLNYTPADYGGLHHAAARISGDSVYKHLKYEGGIHRVQRIPDVGLSSRMQRIHTGTMSVIVLLQPDEVDVKVDPRDLRIDTFRSRGPGGQHVNTTDSAVRLVHIPTGLVVECQQERSQLKNKEIALRVLRARLYQQILEKDKCQQQSARKLQVGTRAQSERIRTYNFTQDRVTDHRIAFEVRDIKEFLRGEKCLDQLIQRLLQSADEEAIAEFLDESLKSVK</sequence>
<evidence type="ECO:0000313" key="7">
    <source>
        <dbReference type="Ensembl" id="ENSCGRP00001002702.1"/>
    </source>
</evidence>
<evidence type="ECO:0000256" key="4">
    <source>
        <dbReference type="SAM" id="Coils"/>
    </source>
</evidence>
<evidence type="ECO:0000313" key="11">
    <source>
        <dbReference type="RefSeq" id="XP_027245869.1"/>
    </source>
</evidence>
<dbReference type="eggNOG" id="KOG2726">
    <property type="taxonomic scope" value="Eukaryota"/>
</dbReference>
<evidence type="ECO:0000313" key="9">
    <source>
        <dbReference type="Proteomes" id="UP001108280"/>
    </source>
</evidence>
<reference evidence="7" key="6">
    <citation type="submission" date="2025-05" db="UniProtKB">
        <authorList>
            <consortium name="Ensembl"/>
        </authorList>
    </citation>
    <scope>IDENTIFICATION</scope>
</reference>
<proteinExistence type="inferred from homology"/>
<dbReference type="RefSeq" id="XP_007641901.1">
    <property type="nucleotide sequence ID" value="XM_007643711.4"/>
</dbReference>
<keyword evidence="4" id="KW-0175">Coiled coil</keyword>
<dbReference type="OrthoDB" id="2019491at2759"/>
<evidence type="ECO:0000256" key="2">
    <source>
        <dbReference type="ARBA" id="ARBA00022481"/>
    </source>
</evidence>
<dbReference type="GeneID" id="100770151"/>
<evidence type="ECO:0000256" key="1">
    <source>
        <dbReference type="ARBA" id="ARBA00010835"/>
    </source>
</evidence>
<dbReference type="PANTHER" id="PTHR43804">
    <property type="entry name" value="LD18447P"/>
    <property type="match status" value="1"/>
</dbReference>
<accession>G3HGU2</accession>
<keyword evidence="2" id="KW-0488">Methylation</keyword>
<dbReference type="Proteomes" id="UP001108280">
    <property type="component" value="Chromosome 1"/>
</dbReference>
<dbReference type="RefSeq" id="XP_007641900.1">
    <property type="nucleotide sequence ID" value="XM_007643710.4"/>
</dbReference>
<dbReference type="KEGG" id="cge:100770151"/>
<evidence type="ECO:0000259" key="5">
    <source>
        <dbReference type="PROSITE" id="PS00745"/>
    </source>
</evidence>
<dbReference type="FunFam" id="3.30.70.1660:FF:000004">
    <property type="entry name" value="Peptide chain release factor 1"/>
    <property type="match status" value="1"/>
</dbReference>
<dbReference type="RefSeq" id="XP_027245871.1">
    <property type="nucleotide sequence ID" value="XM_027390070.2"/>
</dbReference>
<dbReference type="InterPro" id="IPR050057">
    <property type="entry name" value="Prokaryotic/Mito_RF"/>
</dbReference>
<dbReference type="RefSeq" id="XP_027245869.1">
    <property type="nucleotide sequence ID" value="XM_027390068.2"/>
</dbReference>
<dbReference type="FunFam" id="3.30.160.20:FF:000004">
    <property type="entry name" value="Peptide chain release factor 1"/>
    <property type="match status" value="1"/>
</dbReference>
<dbReference type="GO" id="GO:0070126">
    <property type="term" value="P:mitochondrial translational termination"/>
    <property type="evidence" value="ECO:0007669"/>
    <property type="project" value="Ensembl"/>
</dbReference>
<feature type="domain" description="Prokaryotic-type class I peptide chain release factors" evidence="5">
    <location>
        <begin position="304"/>
        <end position="320"/>
    </location>
</feature>